<dbReference type="Proteomes" id="UP001162162">
    <property type="component" value="Unassembled WGS sequence"/>
</dbReference>
<evidence type="ECO:0000313" key="2">
    <source>
        <dbReference type="EMBL" id="KAJ8955799.1"/>
    </source>
</evidence>
<sequence length="74" mass="7817">MFISASEAVHSEFSTDGNSDEAMPAIMSIRRILRSNASASAYKISANRSSGQSRAQGAYDHGIFGGTAICSMKL</sequence>
<keyword evidence="3" id="KW-1185">Reference proteome</keyword>
<name>A0AAV8YW75_9CUCU</name>
<protein>
    <submittedName>
        <fullName evidence="2">Uncharacterized protein</fullName>
    </submittedName>
</protein>
<evidence type="ECO:0000256" key="1">
    <source>
        <dbReference type="SAM" id="MobiDB-lite"/>
    </source>
</evidence>
<organism evidence="2 3">
    <name type="scientific">Aromia moschata</name>
    <dbReference type="NCBI Taxonomy" id="1265417"/>
    <lineage>
        <taxon>Eukaryota</taxon>
        <taxon>Metazoa</taxon>
        <taxon>Ecdysozoa</taxon>
        <taxon>Arthropoda</taxon>
        <taxon>Hexapoda</taxon>
        <taxon>Insecta</taxon>
        <taxon>Pterygota</taxon>
        <taxon>Neoptera</taxon>
        <taxon>Endopterygota</taxon>
        <taxon>Coleoptera</taxon>
        <taxon>Polyphaga</taxon>
        <taxon>Cucujiformia</taxon>
        <taxon>Chrysomeloidea</taxon>
        <taxon>Cerambycidae</taxon>
        <taxon>Cerambycinae</taxon>
        <taxon>Callichromatini</taxon>
        <taxon>Aromia</taxon>
    </lineage>
</organism>
<reference evidence="2" key="1">
    <citation type="journal article" date="2023" name="Insect Mol. Biol.">
        <title>Genome sequencing provides insights into the evolution of gene families encoding plant cell wall-degrading enzymes in longhorned beetles.</title>
        <authorList>
            <person name="Shin N.R."/>
            <person name="Okamura Y."/>
            <person name="Kirsch R."/>
            <person name="Pauchet Y."/>
        </authorList>
    </citation>
    <scope>NUCLEOTIDE SEQUENCE</scope>
    <source>
        <strain evidence="2">AMC_N1</strain>
    </source>
</reference>
<feature type="region of interest" description="Disordered" evidence="1">
    <location>
        <begin position="1"/>
        <end position="20"/>
    </location>
</feature>
<accession>A0AAV8YW75</accession>
<gene>
    <name evidence="2" type="ORF">NQ318_005340</name>
</gene>
<dbReference type="AlphaFoldDB" id="A0AAV8YW75"/>
<evidence type="ECO:0000313" key="3">
    <source>
        <dbReference type="Proteomes" id="UP001162162"/>
    </source>
</evidence>
<comment type="caution">
    <text evidence="2">The sequence shown here is derived from an EMBL/GenBank/DDBJ whole genome shotgun (WGS) entry which is preliminary data.</text>
</comment>
<proteinExistence type="predicted"/>
<dbReference type="EMBL" id="JAPWTK010000035">
    <property type="protein sequence ID" value="KAJ8955799.1"/>
    <property type="molecule type" value="Genomic_DNA"/>
</dbReference>